<accession>A0ABV7QTJ5</accession>
<evidence type="ECO:0000256" key="2">
    <source>
        <dbReference type="ARBA" id="ARBA00023125"/>
    </source>
</evidence>
<dbReference type="PANTHER" id="PTHR33164">
    <property type="entry name" value="TRANSCRIPTIONAL REGULATOR, MARR FAMILY"/>
    <property type="match status" value="1"/>
</dbReference>
<keyword evidence="2" id="KW-0238">DNA-binding</keyword>
<dbReference type="SUPFAM" id="SSF46785">
    <property type="entry name" value="Winged helix' DNA-binding domain"/>
    <property type="match status" value="1"/>
</dbReference>
<protein>
    <submittedName>
        <fullName evidence="5">MarR family winged helix-turn-helix transcriptional regulator</fullName>
    </submittedName>
</protein>
<proteinExistence type="predicted"/>
<dbReference type="InterPro" id="IPR000835">
    <property type="entry name" value="HTH_MarR-typ"/>
</dbReference>
<dbReference type="PROSITE" id="PS01117">
    <property type="entry name" value="HTH_MARR_1"/>
    <property type="match status" value="1"/>
</dbReference>
<sequence>MREPEAAEPDYWTFVDHAVRSVSETLPEVDPDAMRLVMTLHRATDLLSYDLHARLGEIRLNESAQLSSTGLRLLLVLSASGPLELRRVAALSGMSRAAVSAAVENLAANGLVGKEPSQEDRRTVLLHLTPEGQETFARCFAAYNAGEQHWAATLTAEERGQLVGLLTKLMQTQDVQRRA</sequence>
<evidence type="ECO:0000313" key="5">
    <source>
        <dbReference type="EMBL" id="MFC3515705.1"/>
    </source>
</evidence>
<evidence type="ECO:0000256" key="3">
    <source>
        <dbReference type="ARBA" id="ARBA00023163"/>
    </source>
</evidence>
<dbReference type="Pfam" id="PF12802">
    <property type="entry name" value="MarR_2"/>
    <property type="match status" value="1"/>
</dbReference>
<dbReference type="SMART" id="SM00347">
    <property type="entry name" value="HTH_MARR"/>
    <property type="match status" value="1"/>
</dbReference>
<dbReference type="PROSITE" id="PS50995">
    <property type="entry name" value="HTH_MARR_2"/>
    <property type="match status" value="1"/>
</dbReference>
<dbReference type="InterPro" id="IPR023187">
    <property type="entry name" value="Tscrpt_reg_MarR-type_CS"/>
</dbReference>
<dbReference type="RefSeq" id="WP_354745748.1">
    <property type="nucleotide sequence ID" value="NZ_JBHMAY010000093.1"/>
</dbReference>
<evidence type="ECO:0000313" key="6">
    <source>
        <dbReference type="Proteomes" id="UP001595764"/>
    </source>
</evidence>
<feature type="domain" description="HTH marR-type" evidence="4">
    <location>
        <begin position="33"/>
        <end position="171"/>
    </location>
</feature>
<reference evidence="6" key="1">
    <citation type="journal article" date="2019" name="Int. J. Syst. Evol. Microbiol.">
        <title>The Global Catalogue of Microorganisms (GCM) 10K type strain sequencing project: providing services to taxonomists for standard genome sequencing and annotation.</title>
        <authorList>
            <consortium name="The Broad Institute Genomics Platform"/>
            <consortium name="The Broad Institute Genome Sequencing Center for Infectious Disease"/>
            <person name="Wu L."/>
            <person name="Ma J."/>
        </authorList>
    </citation>
    <scope>NUCLEOTIDE SEQUENCE [LARGE SCALE GENOMIC DNA]</scope>
    <source>
        <strain evidence="6">CGMCC 4.7682</strain>
    </source>
</reference>
<keyword evidence="1" id="KW-0805">Transcription regulation</keyword>
<comment type="caution">
    <text evidence="5">The sequence shown here is derived from an EMBL/GenBank/DDBJ whole genome shotgun (WGS) entry which is preliminary data.</text>
</comment>
<evidence type="ECO:0000259" key="4">
    <source>
        <dbReference type="PROSITE" id="PS50995"/>
    </source>
</evidence>
<dbReference type="Gene3D" id="1.10.10.10">
    <property type="entry name" value="Winged helix-like DNA-binding domain superfamily/Winged helix DNA-binding domain"/>
    <property type="match status" value="1"/>
</dbReference>
<dbReference type="InterPro" id="IPR036388">
    <property type="entry name" value="WH-like_DNA-bd_sf"/>
</dbReference>
<keyword evidence="6" id="KW-1185">Reference proteome</keyword>
<name>A0ABV7QTJ5_9PSEU</name>
<gene>
    <name evidence="5" type="ORF">ACFORO_36475</name>
</gene>
<dbReference type="EMBL" id="JBHRWI010000053">
    <property type="protein sequence ID" value="MFC3515705.1"/>
    <property type="molecule type" value="Genomic_DNA"/>
</dbReference>
<organism evidence="5 6">
    <name type="scientific">Amycolatopsis halotolerans</name>
    <dbReference type="NCBI Taxonomy" id="330083"/>
    <lineage>
        <taxon>Bacteria</taxon>
        <taxon>Bacillati</taxon>
        <taxon>Actinomycetota</taxon>
        <taxon>Actinomycetes</taxon>
        <taxon>Pseudonocardiales</taxon>
        <taxon>Pseudonocardiaceae</taxon>
        <taxon>Amycolatopsis</taxon>
    </lineage>
</organism>
<dbReference type="PANTHER" id="PTHR33164:SF43">
    <property type="entry name" value="HTH-TYPE TRANSCRIPTIONAL REPRESSOR YETL"/>
    <property type="match status" value="1"/>
</dbReference>
<keyword evidence="3" id="KW-0804">Transcription</keyword>
<dbReference type="InterPro" id="IPR036390">
    <property type="entry name" value="WH_DNA-bd_sf"/>
</dbReference>
<dbReference type="Proteomes" id="UP001595764">
    <property type="component" value="Unassembled WGS sequence"/>
</dbReference>
<evidence type="ECO:0000256" key="1">
    <source>
        <dbReference type="ARBA" id="ARBA00023015"/>
    </source>
</evidence>
<dbReference type="InterPro" id="IPR039422">
    <property type="entry name" value="MarR/SlyA-like"/>
</dbReference>